<gene>
    <name evidence="13 14" type="primary">LOC106064969</name>
</gene>
<keyword evidence="12" id="KW-1185">Reference proteome</keyword>
<sequence length="816" mass="93903">MATVLLLDSFTSRPPIYRPTIYRLHFIVFKERFVCCRKKTTMQLLIAFIFLTVSVNALVEFPELSHLKSKTSPKVQAQAVKDLIQRLINNRSSEFEVYIDESIGPKNRNTFQLSSTENGIQIIGTSGVAASMGFYYYLKYYCNGQRTWAGQQTELPPLLPVITKPVKVTTNDQFSYYQNVCTSSYTMAFWNWDRWEKEIDWMALQGINLPLAFVGQEAIFQRVYLSLGFTQADLDAHFGGPAFLAWARMGNIQGWGGPLPQMWITNKLVLQHKILARMRSLGMIPVLPAFAGHVPKAITRVFPNATVTRLSNWNSFNDTYSGLYLLDFQDPLFLKIGQAFIEAQSNEYGTDHIYNTDTFNEMTPTSSDPSYIRAAGQTVFNGMLAADPQAVWLMQGWLFGDESYWKPELVKALVTSVPQGRMIILDLATETNPIYQRLESYYGQPFIWCMLHNFGGTMELYGAVDQINKGPFIGRQFPNSTMVGIGITPEGIHQNEVMYEFMLENSWQSQPRDVNDWIVKYARQRYGADSPSAIAAWKLLMKGIYNAPTSIRDFDHVLITIRPTPTYDIKSDVWFDPEDLFSAWDNLLNASFDLNGSELFLYDITDVTRNSLQIIALQFYSAMVTAFQKKDIPTVKEAGQNITNLLADLDHLLSSNERFLLGPWIADARSWATDDNESKLYEYNARNQITLWGPTGEIHDYASKQWAGVVADYYKPRWQFFTNWLVQLIQNGSQWDFYIFGEKILSTVEIPWNIQRYQYPTTPTGNSIAISKSYHDKYRPLTKDPFFRKLWGRQLKKQQLKQTPESLYDRKMKFFQ</sequence>
<dbReference type="Pfam" id="PF12971">
    <property type="entry name" value="NAGLU_N"/>
    <property type="match status" value="1"/>
</dbReference>
<dbReference type="Pfam" id="PF12972">
    <property type="entry name" value="NAGLU_C"/>
    <property type="match status" value="1"/>
</dbReference>
<evidence type="ECO:0000313" key="14">
    <source>
        <dbReference type="RefSeq" id="XP_055885218.1"/>
    </source>
</evidence>
<evidence type="ECO:0000256" key="4">
    <source>
        <dbReference type="ARBA" id="ARBA00023295"/>
    </source>
</evidence>
<dbReference type="Proteomes" id="UP001165740">
    <property type="component" value="Chromosome 5"/>
</dbReference>
<protein>
    <recommendedName>
        <fullName evidence="8">Alpha-N-acetylglucosaminidase</fullName>
        <ecNumber evidence="7">3.2.1.50</ecNumber>
    </recommendedName>
</protein>
<evidence type="ECO:0000259" key="10">
    <source>
        <dbReference type="Pfam" id="PF12971"/>
    </source>
</evidence>
<feature type="domain" description="Alpha-N-acetylglucosaminidase tim-barrel" evidence="9">
    <location>
        <begin position="176"/>
        <end position="508"/>
    </location>
</feature>
<keyword evidence="2" id="KW-0378">Hydrolase</keyword>
<evidence type="ECO:0000313" key="12">
    <source>
        <dbReference type="Proteomes" id="UP001165740"/>
    </source>
</evidence>
<dbReference type="Gene3D" id="3.20.20.80">
    <property type="entry name" value="Glycosidases"/>
    <property type="match status" value="1"/>
</dbReference>
<reference evidence="13 14" key="1">
    <citation type="submission" date="2025-04" db="UniProtKB">
        <authorList>
            <consortium name="RefSeq"/>
        </authorList>
    </citation>
    <scope>IDENTIFICATION</scope>
</reference>
<dbReference type="AlphaFoldDB" id="A0A9W3ADK5"/>
<dbReference type="FunFam" id="3.20.20.80:FF:000107">
    <property type="entry name" value="Alpha-N-acetylglucosaminidase family"/>
    <property type="match status" value="1"/>
</dbReference>
<dbReference type="EC" id="3.2.1.50" evidence="7"/>
<name>A0A9W3ADK5_BIOGL</name>
<keyword evidence="4" id="KW-0326">Glycosidase</keyword>
<evidence type="ECO:0000256" key="8">
    <source>
        <dbReference type="ARBA" id="ARBA00072202"/>
    </source>
</evidence>
<comment type="similarity">
    <text evidence="6">Belongs to the glycosyl hydrolase 89 family.</text>
</comment>
<evidence type="ECO:0000256" key="2">
    <source>
        <dbReference type="ARBA" id="ARBA00022801"/>
    </source>
</evidence>
<dbReference type="GO" id="GO:0048731">
    <property type="term" value="P:system development"/>
    <property type="evidence" value="ECO:0007669"/>
    <property type="project" value="UniProtKB-ARBA"/>
</dbReference>
<evidence type="ECO:0000259" key="9">
    <source>
        <dbReference type="Pfam" id="PF05089"/>
    </source>
</evidence>
<evidence type="ECO:0000256" key="3">
    <source>
        <dbReference type="ARBA" id="ARBA00023180"/>
    </source>
</evidence>
<evidence type="ECO:0000259" key="11">
    <source>
        <dbReference type="Pfam" id="PF12972"/>
    </source>
</evidence>
<dbReference type="RefSeq" id="XP_055885218.1">
    <property type="nucleotide sequence ID" value="XM_056029243.1"/>
</dbReference>
<dbReference type="InterPro" id="IPR029018">
    <property type="entry name" value="Hex-like_dom2"/>
</dbReference>
<dbReference type="GO" id="GO:0004561">
    <property type="term" value="F:alpha-N-acetylglucosaminidase activity"/>
    <property type="evidence" value="ECO:0007669"/>
    <property type="project" value="UniProtKB-EC"/>
</dbReference>
<dbReference type="RefSeq" id="XP_055885217.1">
    <property type="nucleotide sequence ID" value="XM_056029242.1"/>
</dbReference>
<evidence type="ECO:0000313" key="13">
    <source>
        <dbReference type="RefSeq" id="XP_055885217.1"/>
    </source>
</evidence>
<dbReference type="InterPro" id="IPR007781">
    <property type="entry name" value="NAGLU"/>
</dbReference>
<accession>A0A9W3ADK5</accession>
<feature type="domain" description="Alpha-N-acetylglucosaminidase C-terminal" evidence="11">
    <location>
        <begin position="517"/>
        <end position="776"/>
    </location>
</feature>
<dbReference type="PANTHER" id="PTHR12872:SF1">
    <property type="entry name" value="ALPHA-N-ACETYLGLUCOSAMINIDASE"/>
    <property type="match status" value="1"/>
</dbReference>
<evidence type="ECO:0000256" key="6">
    <source>
        <dbReference type="ARBA" id="ARBA00060996"/>
    </source>
</evidence>
<feature type="domain" description="Alpha-N-acetylglucosaminidase N-terminal" evidence="10">
    <location>
        <begin position="78"/>
        <end position="160"/>
    </location>
</feature>
<comment type="catalytic activity">
    <reaction evidence="5">
        <text>Hydrolysis of terminal non-reducing N-acetyl-D-glucosamine residues in N-acetyl-alpha-D-glucosaminides.</text>
        <dbReference type="EC" id="3.2.1.50"/>
    </reaction>
</comment>
<dbReference type="InterPro" id="IPR024240">
    <property type="entry name" value="NAGLU_N"/>
</dbReference>
<organism evidence="12 14">
    <name type="scientific">Biomphalaria glabrata</name>
    <name type="common">Bloodfluke planorb</name>
    <name type="synonym">Freshwater snail</name>
    <dbReference type="NCBI Taxonomy" id="6526"/>
    <lineage>
        <taxon>Eukaryota</taxon>
        <taxon>Metazoa</taxon>
        <taxon>Spiralia</taxon>
        <taxon>Lophotrochozoa</taxon>
        <taxon>Mollusca</taxon>
        <taxon>Gastropoda</taxon>
        <taxon>Heterobranchia</taxon>
        <taxon>Euthyneura</taxon>
        <taxon>Panpulmonata</taxon>
        <taxon>Hygrophila</taxon>
        <taxon>Lymnaeoidea</taxon>
        <taxon>Planorbidae</taxon>
        <taxon>Biomphalaria</taxon>
    </lineage>
</organism>
<dbReference type="GeneID" id="106064969"/>
<dbReference type="InterPro" id="IPR024732">
    <property type="entry name" value="NAGLU_C"/>
</dbReference>
<dbReference type="Pfam" id="PF05089">
    <property type="entry name" value="NAGLU"/>
    <property type="match status" value="1"/>
</dbReference>
<evidence type="ECO:0000256" key="7">
    <source>
        <dbReference type="ARBA" id="ARBA00066522"/>
    </source>
</evidence>
<dbReference type="InterPro" id="IPR024733">
    <property type="entry name" value="NAGLU_tim-barrel"/>
</dbReference>
<keyword evidence="1" id="KW-0732">Signal</keyword>
<evidence type="ECO:0000256" key="5">
    <source>
        <dbReference type="ARBA" id="ARBA00052030"/>
    </source>
</evidence>
<proteinExistence type="inferred from homology"/>
<dbReference type="Gene3D" id="3.30.379.10">
    <property type="entry name" value="Chitobiase/beta-hexosaminidase domain 2-like"/>
    <property type="match status" value="1"/>
</dbReference>
<evidence type="ECO:0000256" key="1">
    <source>
        <dbReference type="ARBA" id="ARBA00022729"/>
    </source>
</evidence>
<keyword evidence="3" id="KW-0325">Glycoprotein</keyword>
<dbReference type="Gene3D" id="1.20.120.670">
    <property type="entry name" value="N-acetyl-b-d-glucoasminidase"/>
    <property type="match status" value="1"/>
</dbReference>
<dbReference type="OrthoDB" id="64736at2759"/>
<dbReference type="PANTHER" id="PTHR12872">
    <property type="entry name" value="ALPHA-N-ACETYLGLUCOSAMINIDASE"/>
    <property type="match status" value="1"/>
</dbReference>